<gene>
    <name evidence="2" type="ORF">VFH_U058160</name>
</gene>
<evidence type="ECO:0000259" key="1">
    <source>
        <dbReference type="Pfam" id="PF02721"/>
    </source>
</evidence>
<protein>
    <recommendedName>
        <fullName evidence="1">Replication protein A 70 kDa DNA-binding subunit B/D first OB fold domain-containing protein</fullName>
    </recommendedName>
</protein>
<dbReference type="EMBL" id="CATIWC010001401">
    <property type="protein sequence ID" value="CAI8584090.1"/>
    <property type="molecule type" value="Genomic_DNA"/>
</dbReference>
<comment type="caution">
    <text evidence="2">The sequence shown here is derived from an EMBL/GenBank/DDBJ whole genome shotgun (WGS) entry which is preliminary data.</text>
</comment>
<feature type="domain" description="Replication protein A 70 kDa DNA-binding subunit B/D first OB fold" evidence="1">
    <location>
        <begin position="7"/>
        <end position="54"/>
    </location>
</feature>
<accession>A0AAV0YDP3</accession>
<dbReference type="Proteomes" id="UP001157006">
    <property type="component" value="Unassembled WGS sequence"/>
</dbReference>
<sequence>MAKPVERICDINGGKELWKVSIRVHHKWNVIIHNKEHFEMIFVDKAGDDIHITRGASVGDNNKHDIPAKLLVFTGFSDIISGNYNKDVLIDVIAMIEGTTTTTL</sequence>
<dbReference type="InterPro" id="IPR003871">
    <property type="entry name" value="RFA1B/D_OB_1st"/>
</dbReference>
<organism evidence="2 3">
    <name type="scientific">Vicia faba</name>
    <name type="common">Broad bean</name>
    <name type="synonym">Faba vulgaris</name>
    <dbReference type="NCBI Taxonomy" id="3906"/>
    <lineage>
        <taxon>Eukaryota</taxon>
        <taxon>Viridiplantae</taxon>
        <taxon>Streptophyta</taxon>
        <taxon>Embryophyta</taxon>
        <taxon>Tracheophyta</taxon>
        <taxon>Spermatophyta</taxon>
        <taxon>Magnoliopsida</taxon>
        <taxon>eudicotyledons</taxon>
        <taxon>Gunneridae</taxon>
        <taxon>Pentapetalae</taxon>
        <taxon>rosids</taxon>
        <taxon>fabids</taxon>
        <taxon>Fabales</taxon>
        <taxon>Fabaceae</taxon>
        <taxon>Papilionoideae</taxon>
        <taxon>50 kb inversion clade</taxon>
        <taxon>NPAAA clade</taxon>
        <taxon>Hologalegina</taxon>
        <taxon>IRL clade</taxon>
        <taxon>Fabeae</taxon>
        <taxon>Vicia</taxon>
    </lineage>
</organism>
<proteinExistence type="predicted"/>
<keyword evidence="3" id="KW-1185">Reference proteome</keyword>
<evidence type="ECO:0000313" key="3">
    <source>
        <dbReference type="Proteomes" id="UP001157006"/>
    </source>
</evidence>
<name>A0AAV0YDP3_VICFA</name>
<evidence type="ECO:0000313" key="2">
    <source>
        <dbReference type="EMBL" id="CAI8584090.1"/>
    </source>
</evidence>
<dbReference type="AlphaFoldDB" id="A0AAV0YDP3"/>
<dbReference type="Pfam" id="PF02721">
    <property type="entry name" value="DUF223"/>
    <property type="match status" value="1"/>
</dbReference>
<reference evidence="2 3" key="1">
    <citation type="submission" date="2023-01" db="EMBL/GenBank/DDBJ databases">
        <authorList>
            <person name="Kreplak J."/>
        </authorList>
    </citation>
    <scope>NUCLEOTIDE SEQUENCE [LARGE SCALE GENOMIC DNA]</scope>
</reference>